<dbReference type="EMBL" id="QJKJ01011700">
    <property type="protein sequence ID" value="RDX70460.1"/>
    <property type="molecule type" value="Genomic_DNA"/>
</dbReference>
<protein>
    <submittedName>
        <fullName evidence="1">Uncharacterized protein</fullName>
    </submittedName>
</protein>
<sequence>GSNVADLCLVFNAMIPPKFKVLEFDKYRGNTCLRNHLTMYFRNMSCWGSLKLVHESGARTSTCMERLGGSFLKVVKLQHGHGAR</sequence>
<proteinExistence type="predicted"/>
<organism evidence="1 2">
    <name type="scientific">Mucuna pruriens</name>
    <name type="common">Velvet bean</name>
    <name type="synonym">Dolichos pruriens</name>
    <dbReference type="NCBI Taxonomy" id="157652"/>
    <lineage>
        <taxon>Eukaryota</taxon>
        <taxon>Viridiplantae</taxon>
        <taxon>Streptophyta</taxon>
        <taxon>Embryophyta</taxon>
        <taxon>Tracheophyta</taxon>
        <taxon>Spermatophyta</taxon>
        <taxon>Magnoliopsida</taxon>
        <taxon>eudicotyledons</taxon>
        <taxon>Gunneridae</taxon>
        <taxon>Pentapetalae</taxon>
        <taxon>rosids</taxon>
        <taxon>fabids</taxon>
        <taxon>Fabales</taxon>
        <taxon>Fabaceae</taxon>
        <taxon>Papilionoideae</taxon>
        <taxon>50 kb inversion clade</taxon>
        <taxon>NPAAA clade</taxon>
        <taxon>indigoferoid/millettioid clade</taxon>
        <taxon>Phaseoleae</taxon>
        <taxon>Mucuna</taxon>
    </lineage>
</organism>
<dbReference type="AlphaFoldDB" id="A0A371EWM2"/>
<evidence type="ECO:0000313" key="1">
    <source>
        <dbReference type="EMBL" id="RDX70460.1"/>
    </source>
</evidence>
<dbReference type="OrthoDB" id="1433060at2759"/>
<evidence type="ECO:0000313" key="2">
    <source>
        <dbReference type="Proteomes" id="UP000257109"/>
    </source>
</evidence>
<gene>
    <name evidence="1" type="ORF">CR513_50295</name>
</gene>
<accession>A0A371EWM2</accession>
<feature type="non-terminal residue" evidence="1">
    <location>
        <position position="1"/>
    </location>
</feature>
<name>A0A371EWM2_MUCPR</name>
<reference evidence="1" key="1">
    <citation type="submission" date="2018-05" db="EMBL/GenBank/DDBJ databases">
        <title>Draft genome of Mucuna pruriens seed.</title>
        <authorList>
            <person name="Nnadi N.E."/>
            <person name="Vos R."/>
            <person name="Hasami M.H."/>
            <person name="Devisetty U.K."/>
            <person name="Aguiy J.C."/>
        </authorList>
    </citation>
    <scope>NUCLEOTIDE SEQUENCE [LARGE SCALE GENOMIC DNA]</scope>
    <source>
        <strain evidence="1">JCA_2017</strain>
    </source>
</reference>
<dbReference type="Proteomes" id="UP000257109">
    <property type="component" value="Unassembled WGS sequence"/>
</dbReference>
<comment type="caution">
    <text evidence="1">The sequence shown here is derived from an EMBL/GenBank/DDBJ whole genome shotgun (WGS) entry which is preliminary data.</text>
</comment>
<keyword evidence="2" id="KW-1185">Reference proteome</keyword>